<dbReference type="OrthoDB" id="3271139at2759"/>
<dbReference type="RefSeq" id="XP_043011173.1">
    <property type="nucleotide sequence ID" value="XM_043150089.1"/>
</dbReference>
<proteinExistence type="predicted"/>
<dbReference type="GeneID" id="66074598"/>
<comment type="caution">
    <text evidence="1">The sequence shown here is derived from an EMBL/GenBank/DDBJ whole genome shotgun (WGS) entry which is preliminary data.</text>
</comment>
<evidence type="ECO:0000313" key="1">
    <source>
        <dbReference type="EMBL" id="KAG7094703.1"/>
    </source>
</evidence>
<gene>
    <name evidence="1" type="ORF">E1B28_005522</name>
</gene>
<sequence>MAIEHATGTYLYIPHGVWADDLTPPSVDTALDRRVICNYYHDVESVAWIYLWFLYHRFPSSIYEVLAPNMRAQLRWLYKDGKECFAAGARLRVFVSGFNLFTTVSPTISPKFASL</sequence>
<dbReference type="AlphaFoldDB" id="A0A9P7S3V4"/>
<name>A0A9P7S3V4_9AGAR</name>
<accession>A0A9P7S3V4</accession>
<dbReference type="Proteomes" id="UP001049176">
    <property type="component" value="Chromosome 3"/>
</dbReference>
<reference evidence="1" key="1">
    <citation type="journal article" date="2021" name="Genome Biol. Evol.">
        <title>The assembled and annotated genome of the fairy-ring fungus Marasmius oreades.</title>
        <authorList>
            <person name="Hiltunen M."/>
            <person name="Ament-Velasquez S.L."/>
            <person name="Johannesson H."/>
        </authorList>
    </citation>
    <scope>NUCLEOTIDE SEQUENCE</scope>
    <source>
        <strain evidence="1">03SP1</strain>
    </source>
</reference>
<dbReference type="KEGG" id="more:E1B28_005522"/>
<dbReference type="EMBL" id="CM032183">
    <property type="protein sequence ID" value="KAG7094703.1"/>
    <property type="molecule type" value="Genomic_DNA"/>
</dbReference>
<evidence type="ECO:0000313" key="2">
    <source>
        <dbReference type="Proteomes" id="UP001049176"/>
    </source>
</evidence>
<organism evidence="1 2">
    <name type="scientific">Marasmius oreades</name>
    <name type="common">fairy-ring Marasmius</name>
    <dbReference type="NCBI Taxonomy" id="181124"/>
    <lineage>
        <taxon>Eukaryota</taxon>
        <taxon>Fungi</taxon>
        <taxon>Dikarya</taxon>
        <taxon>Basidiomycota</taxon>
        <taxon>Agaricomycotina</taxon>
        <taxon>Agaricomycetes</taxon>
        <taxon>Agaricomycetidae</taxon>
        <taxon>Agaricales</taxon>
        <taxon>Marasmiineae</taxon>
        <taxon>Marasmiaceae</taxon>
        <taxon>Marasmius</taxon>
    </lineage>
</organism>
<protein>
    <submittedName>
        <fullName evidence="1">Uncharacterized protein</fullName>
    </submittedName>
</protein>
<keyword evidence="2" id="KW-1185">Reference proteome</keyword>